<dbReference type="Pfam" id="PF00294">
    <property type="entry name" value="PfkB"/>
    <property type="match status" value="1"/>
</dbReference>
<protein>
    <submittedName>
        <fullName evidence="4">Fructoselysine 6-kinase</fullName>
    </submittedName>
</protein>
<dbReference type="EMBL" id="FOCG01000006">
    <property type="protein sequence ID" value="SEN16620.1"/>
    <property type="molecule type" value="Genomic_DNA"/>
</dbReference>
<dbReference type="SUPFAM" id="SSF53613">
    <property type="entry name" value="Ribokinase-like"/>
    <property type="match status" value="1"/>
</dbReference>
<dbReference type="PANTHER" id="PTHR10584:SF166">
    <property type="entry name" value="RIBOKINASE"/>
    <property type="match status" value="1"/>
</dbReference>
<dbReference type="OrthoDB" id="9775849at2"/>
<sequence>MKMIAVGDNVTDCYIDQNRYYPGGNAVNVAVNCKRNGFDEVAYIGVFGNDENALHIKWALDQEHVSYTRCRTVLAPSGKPGVQLNAEGDRVFIAGEKNTAQHIVRLRLTPDDLAYIQGFDICHTSCFSSIEPELSKMNQHCQISFDFSENTKHEYLNTVCPFIRFAFFSGSHMSNEQAYELMDTCHRLGTEIVGITQGKKGAIFSCNGKRFFQGIKNTHVVDTMGAGDSFIAGFLTRFVQSGNMDEALDFAAECAAKTCTFYGGFGYPHPMKI</sequence>
<dbReference type="InterPro" id="IPR011611">
    <property type="entry name" value="PfkB_dom"/>
</dbReference>
<keyword evidence="1" id="KW-0808">Transferase</keyword>
<gene>
    <name evidence="4" type="ORF">SAMN05216180_2953</name>
</gene>
<dbReference type="PROSITE" id="PS00584">
    <property type="entry name" value="PFKB_KINASES_2"/>
    <property type="match status" value="1"/>
</dbReference>
<dbReference type="Gene3D" id="3.40.1190.20">
    <property type="match status" value="1"/>
</dbReference>
<organism evidence="4 5">
    <name type="scientific">Hydrogenoanaerobacterium saccharovorans</name>
    <dbReference type="NCBI Taxonomy" id="474960"/>
    <lineage>
        <taxon>Bacteria</taxon>
        <taxon>Bacillati</taxon>
        <taxon>Bacillota</taxon>
        <taxon>Clostridia</taxon>
        <taxon>Eubacteriales</taxon>
        <taxon>Oscillospiraceae</taxon>
        <taxon>Hydrogenoanaerobacterium</taxon>
    </lineage>
</organism>
<dbReference type="InterPro" id="IPR002173">
    <property type="entry name" value="Carboh/pur_kinase_PfkB_CS"/>
</dbReference>
<accession>A0A1H8EB54</accession>
<evidence type="ECO:0000259" key="3">
    <source>
        <dbReference type="Pfam" id="PF00294"/>
    </source>
</evidence>
<evidence type="ECO:0000313" key="4">
    <source>
        <dbReference type="EMBL" id="SEN16620.1"/>
    </source>
</evidence>
<name>A0A1H8EB54_9FIRM</name>
<evidence type="ECO:0000256" key="2">
    <source>
        <dbReference type="ARBA" id="ARBA00022777"/>
    </source>
</evidence>
<dbReference type="GO" id="GO:0016301">
    <property type="term" value="F:kinase activity"/>
    <property type="evidence" value="ECO:0007669"/>
    <property type="project" value="UniProtKB-KW"/>
</dbReference>
<dbReference type="Proteomes" id="UP000199158">
    <property type="component" value="Unassembled WGS sequence"/>
</dbReference>
<dbReference type="RefSeq" id="WP_092756569.1">
    <property type="nucleotide sequence ID" value="NZ_FOCG01000006.1"/>
</dbReference>
<evidence type="ECO:0000313" key="5">
    <source>
        <dbReference type="Proteomes" id="UP000199158"/>
    </source>
</evidence>
<dbReference type="InterPro" id="IPR029056">
    <property type="entry name" value="Ribokinase-like"/>
</dbReference>
<reference evidence="4 5" key="1">
    <citation type="submission" date="2016-10" db="EMBL/GenBank/DDBJ databases">
        <authorList>
            <person name="de Groot N.N."/>
        </authorList>
    </citation>
    <scope>NUCLEOTIDE SEQUENCE [LARGE SCALE GENOMIC DNA]</scope>
    <source>
        <strain evidence="4 5">CGMCC 1.5070</strain>
    </source>
</reference>
<dbReference type="STRING" id="474960.SAMN05216180_2953"/>
<keyword evidence="2 4" id="KW-0418">Kinase</keyword>
<keyword evidence="5" id="KW-1185">Reference proteome</keyword>
<proteinExistence type="predicted"/>
<feature type="domain" description="Carbohydrate kinase PfkB" evidence="3">
    <location>
        <begin position="14"/>
        <end position="262"/>
    </location>
</feature>
<dbReference type="AlphaFoldDB" id="A0A1H8EB54"/>
<dbReference type="PANTHER" id="PTHR10584">
    <property type="entry name" value="SUGAR KINASE"/>
    <property type="match status" value="1"/>
</dbReference>
<evidence type="ECO:0000256" key="1">
    <source>
        <dbReference type="ARBA" id="ARBA00022679"/>
    </source>
</evidence>